<evidence type="ECO:0000313" key="2">
    <source>
        <dbReference type="EMBL" id="CAH1240416.1"/>
    </source>
</evidence>
<dbReference type="EMBL" id="OV696696">
    <property type="protein sequence ID" value="CAH1240416.1"/>
    <property type="molecule type" value="Genomic_DNA"/>
</dbReference>
<organism evidence="2 3">
    <name type="scientific">Branchiostoma lanceolatum</name>
    <name type="common">Common lancelet</name>
    <name type="synonym">Amphioxus lanceolatum</name>
    <dbReference type="NCBI Taxonomy" id="7740"/>
    <lineage>
        <taxon>Eukaryota</taxon>
        <taxon>Metazoa</taxon>
        <taxon>Chordata</taxon>
        <taxon>Cephalochordata</taxon>
        <taxon>Leptocardii</taxon>
        <taxon>Amphioxiformes</taxon>
        <taxon>Branchiostomatidae</taxon>
        <taxon>Branchiostoma</taxon>
    </lineage>
</organism>
<feature type="transmembrane region" description="Helical" evidence="1">
    <location>
        <begin position="55"/>
        <end position="75"/>
    </location>
</feature>
<accession>A0A8J9YPR6</accession>
<feature type="transmembrane region" description="Helical" evidence="1">
    <location>
        <begin position="125"/>
        <end position="146"/>
    </location>
</feature>
<dbReference type="AlphaFoldDB" id="A0A8J9YPR6"/>
<keyword evidence="1" id="KW-0812">Transmembrane</keyword>
<evidence type="ECO:0000256" key="1">
    <source>
        <dbReference type="SAM" id="Phobius"/>
    </source>
</evidence>
<proteinExistence type="predicted"/>
<protein>
    <submittedName>
        <fullName evidence="2">Hypp6016 protein</fullName>
    </submittedName>
</protein>
<sequence>MAIDIKLPRVNNCCCCCSLKCGVITIAVVFMVVNLFAGIWVIVARSLDDRQLSPFKITDLVLDAVLIILCIILLIGAIKGNYMFCMIWVFGTIILLTCMMILLIIASTLRASNRPETVHRLGFLWGGRAIECGVLVYGVIVVNSFAQTLRYTDGPLLPLPYSHVEEPVDVDI</sequence>
<dbReference type="OrthoDB" id="10001748at2759"/>
<feature type="transmembrane region" description="Helical" evidence="1">
    <location>
        <begin position="21"/>
        <end position="43"/>
    </location>
</feature>
<evidence type="ECO:0000313" key="3">
    <source>
        <dbReference type="Proteomes" id="UP000838412"/>
    </source>
</evidence>
<keyword evidence="3" id="KW-1185">Reference proteome</keyword>
<reference evidence="2" key="1">
    <citation type="submission" date="2022-01" db="EMBL/GenBank/DDBJ databases">
        <authorList>
            <person name="Braso-Vives M."/>
        </authorList>
    </citation>
    <scope>NUCLEOTIDE SEQUENCE</scope>
</reference>
<dbReference type="PANTHER" id="PTHR36694:SF11">
    <property type="entry name" value="LP21121P-RELATED"/>
    <property type="match status" value="1"/>
</dbReference>
<dbReference type="Proteomes" id="UP000838412">
    <property type="component" value="Chromosome 11"/>
</dbReference>
<keyword evidence="1" id="KW-0472">Membrane</keyword>
<name>A0A8J9YPR6_BRALA</name>
<feature type="transmembrane region" description="Helical" evidence="1">
    <location>
        <begin position="82"/>
        <end position="105"/>
    </location>
</feature>
<keyword evidence="1" id="KW-1133">Transmembrane helix</keyword>
<dbReference type="PANTHER" id="PTHR36694">
    <property type="entry name" value="PASIFLORA 1, ISOFORM A-RELATED"/>
    <property type="match status" value="1"/>
</dbReference>
<gene>
    <name evidence="2" type="primary">Hypp6016</name>
    <name evidence="2" type="ORF">BLAG_LOCUS4384</name>
</gene>